<feature type="compositionally biased region" description="Low complexity" evidence="27">
    <location>
        <begin position="254"/>
        <end position="268"/>
    </location>
</feature>
<evidence type="ECO:0000256" key="18">
    <source>
        <dbReference type="ARBA" id="ARBA00057081"/>
    </source>
</evidence>
<comment type="function">
    <text evidence="18">Has E3 ubiquitin ligase activity, promoting ubiquitination and degradation of target proteins. Involved in activation of the JAK/STAT pathway. Catalyzes ubiquitination of methylated RBM15. Plays a role in quality control of translation of mitochondrial outer membrane-localized mRNA. As part of the PINK1-regulated signaling, upon mitochondria damage, ubiquitinates ABCE1 and thereby recruits autophagy receptors to the mitochondrial outer membrane to initiate mitophagy.</text>
</comment>
<comment type="subunit">
    <text evidence="19">Interacts with CNOT1 via its C-terminus but does not stably associate with the CCR4-NOT complex. Interacts (via RING domain) with UBE2D2. Interacts with ABCE1, PINK1 and PELO.</text>
</comment>
<keyword evidence="32" id="KW-1185">Reference proteome</keyword>
<evidence type="ECO:0000256" key="23">
    <source>
        <dbReference type="ARBA" id="ARBA00083547"/>
    </source>
</evidence>
<keyword evidence="10 26" id="KW-0479">Metal-binding</keyword>
<evidence type="ECO:0000256" key="21">
    <source>
        <dbReference type="ARBA" id="ARBA00075062"/>
    </source>
</evidence>
<evidence type="ECO:0000256" key="2">
    <source>
        <dbReference type="ARBA" id="ARBA00004123"/>
    </source>
</evidence>
<evidence type="ECO:0000256" key="12">
    <source>
        <dbReference type="ARBA" id="ARBA00022786"/>
    </source>
</evidence>
<dbReference type="AlphaFoldDB" id="A0A813NJ31"/>
<dbReference type="SMART" id="SM00361">
    <property type="entry name" value="RRM_1"/>
    <property type="match status" value="1"/>
</dbReference>
<dbReference type="GO" id="GO:0008270">
    <property type="term" value="F:zinc ion binding"/>
    <property type="evidence" value="ECO:0007669"/>
    <property type="project" value="UniProtKB-KW"/>
</dbReference>
<keyword evidence="6" id="KW-0488">Methylation</keyword>
<protein>
    <recommendedName>
        <fullName evidence="20">CCR4-NOT transcription complex subunit 4</fullName>
        <ecNumber evidence="5">2.3.2.27</ecNumber>
    </recommendedName>
    <alternativeName>
        <fullName evidence="23">CCR4-associated factor 4</fullName>
    </alternativeName>
    <alternativeName>
        <fullName evidence="24">E3 ubiquitin-protein ligase CNOT4</fullName>
    </alternativeName>
    <alternativeName>
        <fullName evidence="21">Potential transcriptional repressor NOT4Hp</fullName>
    </alternativeName>
    <alternativeName>
        <fullName evidence="22">RING-type E3 ubiquitin transferase CNOT4</fullName>
    </alternativeName>
</protein>
<dbReference type="InterPro" id="IPR012677">
    <property type="entry name" value="Nucleotide-bd_a/b_plait_sf"/>
</dbReference>
<dbReference type="Pfam" id="PF14570">
    <property type="entry name" value="zf-RING_4"/>
    <property type="match status" value="1"/>
</dbReference>
<feature type="region of interest" description="Disordered" evidence="27">
    <location>
        <begin position="251"/>
        <end position="343"/>
    </location>
</feature>
<proteinExistence type="predicted"/>
<dbReference type="GO" id="GO:0061630">
    <property type="term" value="F:ubiquitin protein ligase activity"/>
    <property type="evidence" value="ECO:0007669"/>
    <property type="project" value="UniProtKB-EC"/>
</dbReference>
<comment type="catalytic activity">
    <reaction evidence="1">
        <text>S-ubiquitinyl-[E2 ubiquitin-conjugating enzyme]-L-cysteine + [acceptor protein]-L-lysine = [E2 ubiquitin-conjugating enzyme]-L-cysteine + N(6)-ubiquitinyl-[acceptor protein]-L-lysine.</text>
        <dbReference type="EC" id="2.3.2.27"/>
    </reaction>
</comment>
<evidence type="ECO:0000256" key="20">
    <source>
        <dbReference type="ARBA" id="ARBA00071435"/>
    </source>
</evidence>
<evidence type="ECO:0000259" key="29">
    <source>
        <dbReference type="PROSITE" id="PS50102"/>
    </source>
</evidence>
<dbReference type="Pfam" id="PF00076">
    <property type="entry name" value="RRM_1"/>
    <property type="match status" value="1"/>
</dbReference>
<feature type="zinc finger region" description="C3H1-type" evidence="26">
    <location>
        <begin position="186"/>
        <end position="213"/>
    </location>
</feature>
<keyword evidence="16" id="KW-0175">Coiled coil</keyword>
<keyword evidence="12" id="KW-0833">Ubl conjugation pathway</keyword>
<dbReference type="OrthoDB" id="1923159at2759"/>
<evidence type="ECO:0000256" key="8">
    <source>
        <dbReference type="ARBA" id="ARBA00022553"/>
    </source>
</evidence>
<dbReference type="PANTHER" id="PTHR12603">
    <property type="entry name" value="CCR4-NOT TRANSCRIPTION COMPLEX RELATED"/>
    <property type="match status" value="1"/>
</dbReference>
<feature type="domain" description="C3H1-type" evidence="30">
    <location>
        <begin position="186"/>
        <end position="213"/>
    </location>
</feature>
<dbReference type="Gene3D" id="3.30.70.330">
    <property type="match status" value="1"/>
</dbReference>
<dbReference type="InterPro" id="IPR000571">
    <property type="entry name" value="Znf_CCCH"/>
</dbReference>
<evidence type="ECO:0000256" key="16">
    <source>
        <dbReference type="ARBA" id="ARBA00023054"/>
    </source>
</evidence>
<dbReference type="Proteomes" id="UP000663879">
    <property type="component" value="Unassembled WGS sequence"/>
</dbReference>
<gene>
    <name evidence="31" type="ORF">OXX778_LOCUS3194</name>
</gene>
<evidence type="ECO:0000313" key="32">
    <source>
        <dbReference type="Proteomes" id="UP000663879"/>
    </source>
</evidence>
<evidence type="ECO:0000256" key="17">
    <source>
        <dbReference type="ARBA" id="ARBA00023242"/>
    </source>
</evidence>
<evidence type="ECO:0000256" key="11">
    <source>
        <dbReference type="ARBA" id="ARBA00022771"/>
    </source>
</evidence>
<dbReference type="PROSITE" id="PS50102">
    <property type="entry name" value="RRM"/>
    <property type="match status" value="1"/>
</dbReference>
<dbReference type="EC" id="2.3.2.27" evidence="5"/>
<dbReference type="GO" id="GO:0016567">
    <property type="term" value="P:protein ubiquitination"/>
    <property type="evidence" value="ECO:0007669"/>
    <property type="project" value="TreeGrafter"/>
</dbReference>
<comment type="subcellular location">
    <subcellularLocation>
        <location evidence="3">Cytoplasm</location>
    </subcellularLocation>
    <subcellularLocation>
        <location evidence="2">Nucleus</location>
    </subcellularLocation>
</comment>
<evidence type="ECO:0000256" key="7">
    <source>
        <dbReference type="ARBA" id="ARBA00022490"/>
    </source>
</evidence>
<feature type="compositionally biased region" description="Low complexity" evidence="27">
    <location>
        <begin position="613"/>
        <end position="656"/>
    </location>
</feature>
<dbReference type="GO" id="GO:0003723">
    <property type="term" value="F:RNA binding"/>
    <property type="evidence" value="ECO:0007669"/>
    <property type="project" value="UniProtKB-UniRule"/>
</dbReference>
<keyword evidence="9" id="KW-0808">Transferase</keyword>
<evidence type="ECO:0000256" key="22">
    <source>
        <dbReference type="ARBA" id="ARBA00077837"/>
    </source>
</evidence>
<dbReference type="InterPro" id="IPR034261">
    <property type="entry name" value="CNOT4_RRM"/>
</dbReference>
<evidence type="ECO:0000256" key="10">
    <source>
        <dbReference type="ARBA" id="ARBA00022723"/>
    </source>
</evidence>
<dbReference type="CDD" id="cd12438">
    <property type="entry name" value="RRM_CNOT4"/>
    <property type="match status" value="1"/>
</dbReference>
<dbReference type="CDD" id="cd16618">
    <property type="entry name" value="mRING-HC-C4C4_CNOT4"/>
    <property type="match status" value="1"/>
</dbReference>
<sequence>MTSSDDQNECPLCMEPLEVDDSSFYPCTCGYQICRFCWHRLKTDGNGLCPACRKPYSDNPAHFEPLSEDEIIRIKKERRQKELQKKQRLNENRLHLADVRVVQKNLVFVVGLSQRLADSEVLKKNEYFGRFGKILKVVINPSPQYAGTQIPSASAYLTYSKAEEALRAIQTVNNIQIDNRTLKASLGTTKYCSHFLKSATCPKQDCMYLHDFGEEAASFTKEEMSQGKHLDYESKLIETILHIPKNLQNISPINSNTNTNLNTQVSTTEVSDAENSENTEYKSKYKGKVNGTSNGISNYNRPTKSQHNLNQKSTVSASTTESVQTTPNDTNKLKQSSSATSLSVNTNTTDLITCSSLNNLNTQSTSSSSSSSSSLTPPPTLLSSQQQQQKSPIQQQQSQTIHHQSADSNNNISASNNQILANNSQYLNGSSDLNNKHQIELLTNGSLENQNNYIQHHSHQQPQSQQQNLFHEEDLGFDPWCESTRALQDLMQIENQTNTKYTNQQQHQQNNINYLSSKLANSSLSQPNANMLQSHIEYLQKQFLSKPDLLQTNTFQNTTSPSLESLLSLQHNSLLSNSLLNNAPLTNSLNSLLLTNQPKTIVPPPGFANTKFPSSTSTSNSSSTNSSASSSVNNSASSTPSMNNLSNNNKANNLLQNGSTGNLNALKSIFPNANISFGNNVNHNLNHTNQMNNNYKLSNNTHGNNYWPDDPAIISLTDPINLLNGNSGGIGSLSEFNTNLSNRSLSPGLLNGSSNNSSGIKSSFYDNFSSLQNSYSNSYQQNFENIAKLQQLQQFMLQQQFNSSINIDHHAQQQQQQQLQLLKSLQNSNQNILSNGGLNSFASLQQQLLLQQLSSFQMNTNPIQTAATGSKGAVDD</sequence>
<dbReference type="FunFam" id="3.30.70.330:FF:000044">
    <property type="entry name" value="Putative ccr4-not transcription complex subunit 4"/>
    <property type="match status" value="1"/>
</dbReference>
<keyword evidence="8" id="KW-0597">Phosphoprotein</keyword>
<evidence type="ECO:0000259" key="28">
    <source>
        <dbReference type="PROSITE" id="PS50089"/>
    </source>
</evidence>
<dbReference type="InterPro" id="IPR000504">
    <property type="entry name" value="RRM_dom"/>
</dbReference>
<keyword evidence="15 25" id="KW-0694">RNA-binding</keyword>
<evidence type="ECO:0000256" key="24">
    <source>
        <dbReference type="ARBA" id="ARBA00083942"/>
    </source>
</evidence>
<dbReference type="InterPro" id="IPR039780">
    <property type="entry name" value="Mot2"/>
</dbReference>
<organism evidence="31 32">
    <name type="scientific">Brachionus calyciflorus</name>
    <dbReference type="NCBI Taxonomy" id="104777"/>
    <lineage>
        <taxon>Eukaryota</taxon>
        <taxon>Metazoa</taxon>
        <taxon>Spiralia</taxon>
        <taxon>Gnathifera</taxon>
        <taxon>Rotifera</taxon>
        <taxon>Eurotatoria</taxon>
        <taxon>Monogononta</taxon>
        <taxon>Pseudotrocha</taxon>
        <taxon>Ploima</taxon>
        <taxon>Brachionidae</taxon>
        <taxon>Brachionus</taxon>
    </lineage>
</organism>
<comment type="pathway">
    <text evidence="4">Protein modification; protein ubiquitination.</text>
</comment>
<evidence type="ECO:0000256" key="3">
    <source>
        <dbReference type="ARBA" id="ARBA00004496"/>
    </source>
</evidence>
<dbReference type="SUPFAM" id="SSF57850">
    <property type="entry name" value="RING/U-box"/>
    <property type="match status" value="1"/>
</dbReference>
<feature type="domain" description="RING-type" evidence="28">
    <location>
        <begin position="10"/>
        <end position="53"/>
    </location>
</feature>
<dbReference type="InterPro" id="IPR001841">
    <property type="entry name" value="Znf_RING"/>
</dbReference>
<evidence type="ECO:0000256" key="4">
    <source>
        <dbReference type="ARBA" id="ARBA00004906"/>
    </source>
</evidence>
<name>A0A813NJ31_9BILA</name>
<dbReference type="InterPro" id="IPR013083">
    <property type="entry name" value="Znf_RING/FYVE/PHD"/>
</dbReference>
<keyword evidence="13 26" id="KW-0862">Zinc</keyword>
<feature type="compositionally biased region" description="Polar residues" evidence="27">
    <location>
        <begin position="290"/>
        <end position="343"/>
    </location>
</feature>
<dbReference type="EMBL" id="CAJNOC010000275">
    <property type="protein sequence ID" value="CAF0737243.1"/>
    <property type="molecule type" value="Genomic_DNA"/>
</dbReference>
<dbReference type="PANTHER" id="PTHR12603:SF0">
    <property type="entry name" value="CCR4-NOT TRANSCRIPTION COMPLEX SUBUNIT 4"/>
    <property type="match status" value="1"/>
</dbReference>
<reference evidence="31" key="1">
    <citation type="submission" date="2021-02" db="EMBL/GenBank/DDBJ databases">
        <authorList>
            <person name="Nowell W R."/>
        </authorList>
    </citation>
    <scope>NUCLEOTIDE SEQUENCE</scope>
    <source>
        <strain evidence="31">Ploen Becks lab</strain>
    </source>
</reference>
<dbReference type="GO" id="GO:0005829">
    <property type="term" value="C:cytosol"/>
    <property type="evidence" value="ECO:0007669"/>
    <property type="project" value="UniProtKB-ARBA"/>
</dbReference>
<evidence type="ECO:0000256" key="25">
    <source>
        <dbReference type="PROSITE-ProRule" id="PRU00176"/>
    </source>
</evidence>
<evidence type="ECO:0000256" key="27">
    <source>
        <dbReference type="SAM" id="MobiDB-lite"/>
    </source>
</evidence>
<dbReference type="GO" id="GO:0005634">
    <property type="term" value="C:nucleus"/>
    <property type="evidence" value="ECO:0007669"/>
    <property type="project" value="UniProtKB-SubCell"/>
</dbReference>
<dbReference type="PROSITE" id="PS50103">
    <property type="entry name" value="ZF_C3H1"/>
    <property type="match status" value="1"/>
</dbReference>
<comment type="caution">
    <text evidence="31">The sequence shown here is derived from an EMBL/GenBank/DDBJ whole genome shotgun (WGS) entry which is preliminary data.</text>
</comment>
<evidence type="ECO:0000259" key="30">
    <source>
        <dbReference type="PROSITE" id="PS50103"/>
    </source>
</evidence>
<evidence type="ECO:0000256" key="26">
    <source>
        <dbReference type="PROSITE-ProRule" id="PRU00723"/>
    </source>
</evidence>
<keyword evidence="11 26" id="KW-0863">Zinc-finger</keyword>
<accession>A0A813NJ31</accession>
<feature type="region of interest" description="Disordered" evidence="27">
    <location>
        <begin position="604"/>
        <end position="656"/>
    </location>
</feature>
<dbReference type="InterPro" id="IPR039515">
    <property type="entry name" value="NOT4_mRING-HC-C4C4"/>
</dbReference>
<dbReference type="SUPFAM" id="SSF54928">
    <property type="entry name" value="RNA-binding domain, RBD"/>
    <property type="match status" value="1"/>
</dbReference>
<keyword evidence="14" id="KW-0832">Ubl conjugation</keyword>
<dbReference type="InterPro" id="IPR003954">
    <property type="entry name" value="RRM_euk-type"/>
</dbReference>
<evidence type="ECO:0000256" key="1">
    <source>
        <dbReference type="ARBA" id="ARBA00000900"/>
    </source>
</evidence>
<dbReference type="Gene3D" id="3.30.40.10">
    <property type="entry name" value="Zinc/RING finger domain, C3HC4 (zinc finger)"/>
    <property type="match status" value="1"/>
</dbReference>
<feature type="domain" description="RRM" evidence="29">
    <location>
        <begin position="105"/>
        <end position="189"/>
    </location>
</feature>
<dbReference type="InterPro" id="IPR035979">
    <property type="entry name" value="RBD_domain_sf"/>
</dbReference>
<evidence type="ECO:0000256" key="19">
    <source>
        <dbReference type="ARBA" id="ARBA00062432"/>
    </source>
</evidence>
<evidence type="ECO:0000256" key="9">
    <source>
        <dbReference type="ARBA" id="ARBA00022679"/>
    </source>
</evidence>
<evidence type="ECO:0000256" key="5">
    <source>
        <dbReference type="ARBA" id="ARBA00012483"/>
    </source>
</evidence>
<dbReference type="FunFam" id="3.30.40.10:FF:000006">
    <property type="entry name" value="CCR4-NOT transcription complex subunit 4"/>
    <property type="match status" value="1"/>
</dbReference>
<evidence type="ECO:0000256" key="15">
    <source>
        <dbReference type="ARBA" id="ARBA00022884"/>
    </source>
</evidence>
<dbReference type="PROSITE" id="PS50089">
    <property type="entry name" value="ZF_RING_2"/>
    <property type="match status" value="1"/>
</dbReference>
<dbReference type="GO" id="GO:0030014">
    <property type="term" value="C:CCR4-NOT complex"/>
    <property type="evidence" value="ECO:0007669"/>
    <property type="project" value="InterPro"/>
</dbReference>
<evidence type="ECO:0000313" key="31">
    <source>
        <dbReference type="EMBL" id="CAF0737243.1"/>
    </source>
</evidence>
<evidence type="ECO:0000256" key="6">
    <source>
        <dbReference type="ARBA" id="ARBA00022481"/>
    </source>
</evidence>
<keyword evidence="17" id="KW-0539">Nucleus</keyword>
<evidence type="ECO:0000256" key="14">
    <source>
        <dbReference type="ARBA" id="ARBA00022843"/>
    </source>
</evidence>
<evidence type="ECO:0000256" key="13">
    <source>
        <dbReference type="ARBA" id="ARBA00022833"/>
    </source>
</evidence>
<keyword evidence="7" id="KW-0963">Cytoplasm</keyword>
<feature type="region of interest" description="Disordered" evidence="27">
    <location>
        <begin position="361"/>
        <end position="414"/>
    </location>
</feature>